<evidence type="ECO:0000256" key="3">
    <source>
        <dbReference type="ARBA" id="ARBA00022741"/>
    </source>
</evidence>
<keyword evidence="2" id="KW-0813">Transport</keyword>
<dbReference type="PANTHER" id="PTHR42711">
    <property type="entry name" value="ABC TRANSPORTER ATP-BINDING PROTEIN"/>
    <property type="match status" value="1"/>
</dbReference>
<proteinExistence type="predicted"/>
<dbReference type="GO" id="GO:0016887">
    <property type="term" value="F:ATP hydrolysis activity"/>
    <property type="evidence" value="ECO:0007669"/>
    <property type="project" value="InterPro"/>
</dbReference>
<feature type="domain" description="ABC transporter" evidence="6">
    <location>
        <begin position="7"/>
        <end position="242"/>
    </location>
</feature>
<keyword evidence="4 7" id="KW-0067">ATP-binding</keyword>
<dbReference type="EMBL" id="FAOZ01000028">
    <property type="protein sequence ID" value="CUU59469.1"/>
    <property type="molecule type" value="Genomic_DNA"/>
</dbReference>
<dbReference type="AlphaFoldDB" id="A0A0S4QVE4"/>
<dbReference type="InterPro" id="IPR027417">
    <property type="entry name" value="P-loop_NTPase"/>
</dbReference>
<dbReference type="Proteomes" id="UP000198802">
    <property type="component" value="Unassembled WGS sequence"/>
</dbReference>
<dbReference type="InterPro" id="IPR017871">
    <property type="entry name" value="ABC_transporter-like_CS"/>
</dbReference>
<evidence type="ECO:0000259" key="6">
    <source>
        <dbReference type="PROSITE" id="PS50893"/>
    </source>
</evidence>
<reference evidence="8" key="1">
    <citation type="submission" date="2015-11" db="EMBL/GenBank/DDBJ databases">
        <authorList>
            <person name="Varghese N."/>
        </authorList>
    </citation>
    <scope>NUCLEOTIDE SEQUENCE [LARGE SCALE GENOMIC DNA]</scope>
    <source>
        <strain evidence="8">DSM 45899</strain>
    </source>
</reference>
<evidence type="ECO:0000256" key="4">
    <source>
        <dbReference type="ARBA" id="ARBA00022840"/>
    </source>
</evidence>
<accession>A0A0S4QVE4</accession>
<dbReference type="InterPro" id="IPR003439">
    <property type="entry name" value="ABC_transporter-like_ATP-bd"/>
</dbReference>
<dbReference type="Gene3D" id="3.40.50.300">
    <property type="entry name" value="P-loop containing nucleotide triphosphate hydrolases"/>
    <property type="match status" value="1"/>
</dbReference>
<keyword evidence="8" id="KW-1185">Reference proteome</keyword>
<protein>
    <submittedName>
        <fullName evidence="7">ABC-2 type transport system ATP-binding protein</fullName>
    </submittedName>
</protein>
<sequence>MTAVLSYAVRGLTRRHGAGECAVLANDRIDLDVRPAEVFGVLGPNGAGKTTLVRQLMGLLRPDAGSITMFGHDIVNRPAAAARMAAYLGQDDLALADLPVGLAVETTARLRGLSRAAARRERDEVIEELSLGAVVSRPLGRLSGGQRRLACVAATLVGERPVLVLDEPTTGLDPSARRSVWAALERRRAERGTTVVLITHNVLEAETVLDRVAVLEAGRVIACDSPGRLKASVSDDVRLDLVWRHDPPVDDPTVARLAATARVTGRRWTTRLAQADARDALGQLTSGPAFAALDDFSLATPSLEDVYLTLGGTCRDLERT</sequence>
<dbReference type="Pfam" id="PF00005">
    <property type="entry name" value="ABC_tran"/>
    <property type="match status" value="1"/>
</dbReference>
<dbReference type="GO" id="GO:0005886">
    <property type="term" value="C:plasma membrane"/>
    <property type="evidence" value="ECO:0007669"/>
    <property type="project" value="UniProtKB-SubCell"/>
</dbReference>
<evidence type="ECO:0000256" key="1">
    <source>
        <dbReference type="ARBA" id="ARBA00004202"/>
    </source>
</evidence>
<keyword evidence="5" id="KW-0046">Antibiotic resistance</keyword>
<organism evidence="7 8">
    <name type="scientific">Parafrankia irregularis</name>
    <dbReference type="NCBI Taxonomy" id="795642"/>
    <lineage>
        <taxon>Bacteria</taxon>
        <taxon>Bacillati</taxon>
        <taxon>Actinomycetota</taxon>
        <taxon>Actinomycetes</taxon>
        <taxon>Frankiales</taxon>
        <taxon>Frankiaceae</taxon>
        <taxon>Parafrankia</taxon>
    </lineage>
</organism>
<name>A0A0S4QVE4_9ACTN</name>
<evidence type="ECO:0000313" key="8">
    <source>
        <dbReference type="Proteomes" id="UP000198802"/>
    </source>
</evidence>
<evidence type="ECO:0000313" key="7">
    <source>
        <dbReference type="EMBL" id="CUU59469.1"/>
    </source>
</evidence>
<dbReference type="InterPro" id="IPR003593">
    <property type="entry name" value="AAA+_ATPase"/>
</dbReference>
<dbReference type="PROSITE" id="PS50893">
    <property type="entry name" value="ABC_TRANSPORTER_2"/>
    <property type="match status" value="1"/>
</dbReference>
<dbReference type="PROSITE" id="PS00211">
    <property type="entry name" value="ABC_TRANSPORTER_1"/>
    <property type="match status" value="1"/>
</dbReference>
<gene>
    <name evidence="7" type="ORF">Ga0074812_12839</name>
</gene>
<evidence type="ECO:0000256" key="5">
    <source>
        <dbReference type="ARBA" id="ARBA00023251"/>
    </source>
</evidence>
<dbReference type="GO" id="GO:0005524">
    <property type="term" value="F:ATP binding"/>
    <property type="evidence" value="ECO:0007669"/>
    <property type="project" value="UniProtKB-KW"/>
</dbReference>
<evidence type="ECO:0000256" key="2">
    <source>
        <dbReference type="ARBA" id="ARBA00022448"/>
    </source>
</evidence>
<dbReference type="PANTHER" id="PTHR42711:SF19">
    <property type="entry name" value="DOXORUBICIN RESISTANCE ATP-BINDING PROTEIN DRRA"/>
    <property type="match status" value="1"/>
</dbReference>
<dbReference type="InterPro" id="IPR050763">
    <property type="entry name" value="ABC_transporter_ATP-binding"/>
</dbReference>
<dbReference type="SMART" id="SM00382">
    <property type="entry name" value="AAA"/>
    <property type="match status" value="1"/>
</dbReference>
<keyword evidence="3" id="KW-0547">Nucleotide-binding</keyword>
<dbReference type="RefSeq" id="WP_054566537.1">
    <property type="nucleotide sequence ID" value="NZ_FAOZ01000028.1"/>
</dbReference>
<dbReference type="SUPFAM" id="SSF52540">
    <property type="entry name" value="P-loop containing nucleoside triphosphate hydrolases"/>
    <property type="match status" value="1"/>
</dbReference>
<comment type="subcellular location">
    <subcellularLocation>
        <location evidence="1">Cell membrane</location>
        <topology evidence="1">Peripheral membrane protein</topology>
    </subcellularLocation>
</comment>
<dbReference type="GO" id="GO:0046677">
    <property type="term" value="P:response to antibiotic"/>
    <property type="evidence" value="ECO:0007669"/>
    <property type="project" value="UniProtKB-KW"/>
</dbReference>